<dbReference type="Proteomes" id="UP000007174">
    <property type="component" value="Unassembled WGS sequence"/>
</dbReference>
<gene>
    <name evidence="6" type="ORF">CH063_14134</name>
</gene>
<evidence type="ECO:0000313" key="6">
    <source>
        <dbReference type="EMBL" id="CCF44874.1"/>
    </source>
</evidence>
<dbReference type="PANTHER" id="PTHR43450">
    <property type="entry name" value="ASPARTYL-TRNA SYNTHETASE"/>
    <property type="match status" value="1"/>
</dbReference>
<dbReference type="InterPro" id="IPR045864">
    <property type="entry name" value="aa-tRNA-synth_II/BPL/LPL"/>
</dbReference>
<dbReference type="AlphaFoldDB" id="H1VXB2"/>
<dbReference type="GO" id="GO:0005829">
    <property type="term" value="C:cytosol"/>
    <property type="evidence" value="ECO:0007669"/>
    <property type="project" value="TreeGrafter"/>
</dbReference>
<evidence type="ECO:0000313" key="7">
    <source>
        <dbReference type="Proteomes" id="UP000007174"/>
    </source>
</evidence>
<proteinExistence type="predicted"/>
<dbReference type="InterPro" id="IPR004364">
    <property type="entry name" value="Aa-tRNA-synt_II"/>
</dbReference>
<feature type="domain" description="Aminoacyl-tRNA synthetase class II (D/K/N)" evidence="5">
    <location>
        <begin position="15"/>
        <end position="58"/>
    </location>
</feature>
<reference evidence="7" key="1">
    <citation type="journal article" date="2012" name="Nat. Genet.">
        <title>Lifestyle transitions in plant pathogenic Colletotrichum fungi deciphered by genome and transcriptome analyses.</title>
        <authorList>
            <person name="O'Connell R.J."/>
            <person name="Thon M.R."/>
            <person name="Hacquard S."/>
            <person name="Amyotte S.G."/>
            <person name="Kleemann J."/>
            <person name="Torres M.F."/>
            <person name="Damm U."/>
            <person name="Buiate E.A."/>
            <person name="Epstein L."/>
            <person name="Alkan N."/>
            <person name="Altmueller J."/>
            <person name="Alvarado-Balderrama L."/>
            <person name="Bauser C.A."/>
            <person name="Becker C."/>
            <person name="Birren B.W."/>
            <person name="Chen Z."/>
            <person name="Choi J."/>
            <person name="Crouch J.A."/>
            <person name="Duvick J.P."/>
            <person name="Farman M.A."/>
            <person name="Gan P."/>
            <person name="Heiman D."/>
            <person name="Henrissat B."/>
            <person name="Howard R.J."/>
            <person name="Kabbage M."/>
            <person name="Koch C."/>
            <person name="Kracher B."/>
            <person name="Kubo Y."/>
            <person name="Law A.D."/>
            <person name="Lebrun M.-H."/>
            <person name="Lee Y.-H."/>
            <person name="Miyara I."/>
            <person name="Moore N."/>
            <person name="Neumann U."/>
            <person name="Nordstroem K."/>
            <person name="Panaccione D.G."/>
            <person name="Panstruga R."/>
            <person name="Place M."/>
            <person name="Proctor R.H."/>
            <person name="Prusky D."/>
            <person name="Rech G."/>
            <person name="Reinhardt R."/>
            <person name="Rollins J.A."/>
            <person name="Rounsley S."/>
            <person name="Schardl C.L."/>
            <person name="Schwartz D.C."/>
            <person name="Shenoy N."/>
            <person name="Shirasu K."/>
            <person name="Sikhakolli U.R."/>
            <person name="Stueber K."/>
            <person name="Sukno S.A."/>
            <person name="Sweigard J.A."/>
            <person name="Takano Y."/>
            <person name="Takahara H."/>
            <person name="Trail F."/>
            <person name="van der Does H.C."/>
            <person name="Voll L.M."/>
            <person name="Will I."/>
            <person name="Young S."/>
            <person name="Zeng Q."/>
            <person name="Zhang J."/>
            <person name="Zhou S."/>
            <person name="Dickman M.B."/>
            <person name="Schulze-Lefert P."/>
            <person name="Ver Loren van Themaat E."/>
            <person name="Ma L.-J."/>
            <person name="Vaillancourt L.J."/>
        </authorList>
    </citation>
    <scope>NUCLEOTIDE SEQUENCE [LARGE SCALE GENOMIC DNA]</scope>
    <source>
        <strain evidence="7">IMI 349063</strain>
    </source>
</reference>
<dbReference type="STRING" id="759273.H1VXB2"/>
<dbReference type="Pfam" id="PF00152">
    <property type="entry name" value="tRNA-synt_2"/>
    <property type="match status" value="1"/>
</dbReference>
<evidence type="ECO:0000256" key="4">
    <source>
        <dbReference type="ARBA" id="ARBA00022840"/>
    </source>
</evidence>
<dbReference type="GO" id="GO:0017101">
    <property type="term" value="C:aminoacyl-tRNA synthetase multienzyme complex"/>
    <property type="evidence" value="ECO:0007669"/>
    <property type="project" value="TreeGrafter"/>
</dbReference>
<dbReference type="GO" id="GO:0005524">
    <property type="term" value="F:ATP binding"/>
    <property type="evidence" value="ECO:0007669"/>
    <property type="project" value="InterPro"/>
</dbReference>
<dbReference type="EMBL" id="CACQ02007245">
    <property type="protein sequence ID" value="CCF44874.1"/>
    <property type="molecule type" value="Genomic_DNA"/>
</dbReference>
<dbReference type="SUPFAM" id="SSF55681">
    <property type="entry name" value="Class II aaRS and biotin synthetases"/>
    <property type="match status" value="1"/>
</dbReference>
<evidence type="ECO:0000259" key="5">
    <source>
        <dbReference type="Pfam" id="PF00152"/>
    </source>
</evidence>
<sequence length="64" mass="7001">MLARDPPIDPDSDMWRPFVEAYEAGAPPQGGFGMGLNRFVQGFLGLADIHETVLFPRDASRLGP</sequence>
<organism evidence="6 7">
    <name type="scientific">Colletotrichum higginsianum (strain IMI 349063)</name>
    <name type="common">Crucifer anthracnose fungus</name>
    <dbReference type="NCBI Taxonomy" id="759273"/>
    <lineage>
        <taxon>Eukaryota</taxon>
        <taxon>Fungi</taxon>
        <taxon>Dikarya</taxon>
        <taxon>Ascomycota</taxon>
        <taxon>Pezizomycotina</taxon>
        <taxon>Sordariomycetes</taxon>
        <taxon>Hypocreomycetidae</taxon>
        <taxon>Glomerellales</taxon>
        <taxon>Glomerellaceae</taxon>
        <taxon>Colletotrichum</taxon>
        <taxon>Colletotrichum destructivum species complex</taxon>
    </lineage>
</organism>
<dbReference type="GO" id="GO:0003723">
    <property type="term" value="F:RNA binding"/>
    <property type="evidence" value="ECO:0007669"/>
    <property type="project" value="TreeGrafter"/>
</dbReference>
<accession>H1VXB2</accession>
<dbReference type="HOGENOM" id="CLU_206354_0_0_1"/>
<keyword evidence="3" id="KW-0547">Nucleotide-binding</keyword>
<keyword evidence="4" id="KW-0067">ATP-binding</keyword>
<dbReference type="InterPro" id="IPR004523">
    <property type="entry name" value="Asp-tRNA_synthase_2"/>
</dbReference>
<protein>
    <recommendedName>
        <fullName evidence="5">Aminoacyl-tRNA synthetase class II (D/K/N) domain-containing protein</fullName>
    </recommendedName>
</protein>
<evidence type="ECO:0000256" key="2">
    <source>
        <dbReference type="ARBA" id="ARBA00022598"/>
    </source>
</evidence>
<dbReference type="GO" id="GO:0004815">
    <property type="term" value="F:aspartate-tRNA ligase activity"/>
    <property type="evidence" value="ECO:0007669"/>
    <property type="project" value="InterPro"/>
</dbReference>
<evidence type="ECO:0000256" key="1">
    <source>
        <dbReference type="ARBA" id="ARBA00022490"/>
    </source>
</evidence>
<keyword evidence="1" id="KW-0963">Cytoplasm</keyword>
<evidence type="ECO:0000256" key="3">
    <source>
        <dbReference type="ARBA" id="ARBA00022741"/>
    </source>
</evidence>
<keyword evidence="2" id="KW-0436">Ligase</keyword>
<dbReference type="Gene3D" id="3.30.930.10">
    <property type="entry name" value="Bira Bifunctional Protein, Domain 2"/>
    <property type="match status" value="1"/>
</dbReference>
<dbReference type="GO" id="GO:0006422">
    <property type="term" value="P:aspartyl-tRNA aminoacylation"/>
    <property type="evidence" value="ECO:0007669"/>
    <property type="project" value="InterPro"/>
</dbReference>
<dbReference type="PANTHER" id="PTHR43450:SF4">
    <property type="entry name" value="ASPARTATE--TRNA LIGASE"/>
    <property type="match status" value="1"/>
</dbReference>
<name>H1VXB2_COLHI</name>